<dbReference type="GO" id="GO:0071555">
    <property type="term" value="P:cell wall organization"/>
    <property type="evidence" value="ECO:0007669"/>
    <property type="project" value="UniProtKB-KW"/>
</dbReference>
<dbReference type="PANTHER" id="PTHR21015:SF22">
    <property type="entry name" value="GLYCOSYLTRANSFERASE"/>
    <property type="match status" value="1"/>
</dbReference>
<feature type="non-terminal residue" evidence="12">
    <location>
        <position position="1"/>
    </location>
</feature>
<evidence type="ECO:0000313" key="13">
    <source>
        <dbReference type="Proteomes" id="UP000176260"/>
    </source>
</evidence>
<evidence type="ECO:0000256" key="3">
    <source>
        <dbReference type="ARBA" id="ARBA00022676"/>
    </source>
</evidence>
<comment type="caution">
    <text evidence="12">The sequence shown here is derived from an EMBL/GenBank/DDBJ whole genome shotgun (WGS) entry which is preliminary data.</text>
</comment>
<proteinExistence type="inferred from homology"/>
<gene>
    <name evidence="12" type="ORF">A2Y67_00015</name>
</gene>
<keyword evidence="3 12" id="KW-0328">Glycosyltransferase</keyword>
<dbReference type="EMBL" id="MHIA01000026">
    <property type="protein sequence ID" value="OGY41543.1"/>
    <property type="molecule type" value="Genomic_DNA"/>
</dbReference>
<dbReference type="SUPFAM" id="SSF53756">
    <property type="entry name" value="UDP-Glycosyltransferase/glycogen phosphorylase"/>
    <property type="match status" value="1"/>
</dbReference>
<evidence type="ECO:0000256" key="9">
    <source>
        <dbReference type="ARBA" id="ARBA00023316"/>
    </source>
</evidence>
<dbReference type="InterPro" id="IPR004276">
    <property type="entry name" value="GlycoTrans_28_N"/>
</dbReference>
<sequence>VLTFEIRSVRILLTGGGTGGHLAPLIAAARELKKLCQEKGMEQPEILYMGPDGFAKELLEKESIKTKIILTGKLRRYLSFKTILDFLKFPIGLLQAIWHVFLFMPDAAFGKGGYGSVPAVLASRIYRIPVLLHESDTIPGLANKFLSRFAKRIAISFASSEKFFLANKTELTGNPIRKEITVGNAEQAKSLLGLSSNKPVIFIFGGSQGAQPINEIILTTLPQLLEKYELIWQAGANNYKKIAAEAQELLKSTPSNCHIFGFMDEKQITSAFAAATLVISRAGAGSIFEIAACGKPSIIIPLPNSASDHQKENAFEYARSGATVVFEQANLTPNLFLGEITRLINNPELLQKMSACAKSFAKPAAARKIAEELINLSSLN</sequence>
<dbReference type="Pfam" id="PF04101">
    <property type="entry name" value="Glyco_tran_28_C"/>
    <property type="match status" value="1"/>
</dbReference>
<evidence type="ECO:0000256" key="8">
    <source>
        <dbReference type="ARBA" id="ARBA00023306"/>
    </source>
</evidence>
<keyword evidence="9" id="KW-0961">Cell wall biogenesis/degradation</keyword>
<evidence type="ECO:0000256" key="5">
    <source>
        <dbReference type="ARBA" id="ARBA00022960"/>
    </source>
</evidence>
<dbReference type="AlphaFoldDB" id="A0A1G1XN58"/>
<dbReference type="Proteomes" id="UP000176260">
    <property type="component" value="Unassembled WGS sequence"/>
</dbReference>
<feature type="domain" description="Glycosyltransferase family 28 N-terminal" evidence="10">
    <location>
        <begin position="11"/>
        <end position="155"/>
    </location>
</feature>
<evidence type="ECO:0000256" key="2">
    <source>
        <dbReference type="ARBA" id="ARBA00022618"/>
    </source>
</evidence>
<evidence type="ECO:0000259" key="10">
    <source>
        <dbReference type="Pfam" id="PF03033"/>
    </source>
</evidence>
<dbReference type="GO" id="GO:0051301">
    <property type="term" value="P:cell division"/>
    <property type="evidence" value="ECO:0007669"/>
    <property type="project" value="UniProtKB-KW"/>
</dbReference>
<name>A0A1G1XN58_9BACT</name>
<evidence type="ECO:0000256" key="6">
    <source>
        <dbReference type="ARBA" id="ARBA00022984"/>
    </source>
</evidence>
<evidence type="ECO:0000256" key="1">
    <source>
        <dbReference type="ARBA" id="ARBA00022475"/>
    </source>
</evidence>
<dbReference type="PANTHER" id="PTHR21015">
    <property type="entry name" value="UDP-N-ACETYLGLUCOSAMINE--N-ACETYLMURAMYL-(PENTAPEPTIDE) PYROPHOSPHORYL-UNDECAPRENOL N-ACETYLGLUCOSAMINE TRANSFERASE 1"/>
    <property type="match status" value="1"/>
</dbReference>
<dbReference type="GO" id="GO:0005975">
    <property type="term" value="P:carbohydrate metabolic process"/>
    <property type="evidence" value="ECO:0007669"/>
    <property type="project" value="InterPro"/>
</dbReference>
<keyword evidence="1" id="KW-1003">Cell membrane</keyword>
<dbReference type="GO" id="GO:0009252">
    <property type="term" value="P:peptidoglycan biosynthetic process"/>
    <property type="evidence" value="ECO:0007669"/>
    <property type="project" value="UniProtKB-KW"/>
</dbReference>
<dbReference type="Gene3D" id="3.40.50.2000">
    <property type="entry name" value="Glycogen Phosphorylase B"/>
    <property type="match status" value="2"/>
</dbReference>
<feature type="domain" description="Glycosyl transferase family 28 C-terminal" evidence="11">
    <location>
        <begin position="200"/>
        <end position="365"/>
    </location>
</feature>
<keyword evidence="4 12" id="KW-0808">Transferase</keyword>
<dbReference type="CDD" id="cd03785">
    <property type="entry name" value="GT28_MurG"/>
    <property type="match status" value="1"/>
</dbReference>
<evidence type="ECO:0000259" key="11">
    <source>
        <dbReference type="Pfam" id="PF04101"/>
    </source>
</evidence>
<reference evidence="12 13" key="1">
    <citation type="journal article" date="2016" name="Nat. Commun.">
        <title>Thousands of microbial genomes shed light on interconnected biogeochemical processes in an aquifer system.</title>
        <authorList>
            <person name="Anantharaman K."/>
            <person name="Brown C.T."/>
            <person name="Hug L.A."/>
            <person name="Sharon I."/>
            <person name="Castelle C.J."/>
            <person name="Probst A.J."/>
            <person name="Thomas B.C."/>
            <person name="Singh A."/>
            <person name="Wilkins M.J."/>
            <person name="Karaoz U."/>
            <person name="Brodie E.L."/>
            <person name="Williams K.H."/>
            <person name="Hubbard S.S."/>
            <person name="Banfield J.F."/>
        </authorList>
    </citation>
    <scope>NUCLEOTIDE SEQUENCE [LARGE SCALE GENOMIC DNA]</scope>
</reference>
<evidence type="ECO:0000313" key="12">
    <source>
        <dbReference type="EMBL" id="OGY41543.1"/>
    </source>
</evidence>
<dbReference type="GO" id="GO:0008360">
    <property type="term" value="P:regulation of cell shape"/>
    <property type="evidence" value="ECO:0007669"/>
    <property type="project" value="UniProtKB-KW"/>
</dbReference>
<keyword evidence="8" id="KW-0131">Cell cycle</keyword>
<dbReference type="InterPro" id="IPR007235">
    <property type="entry name" value="Glyco_trans_28_C"/>
</dbReference>
<keyword evidence="2" id="KW-0132">Cell division</keyword>
<accession>A0A1G1XN58</accession>
<protein>
    <submittedName>
        <fullName evidence="12">Undecaprenyldiphospho-muramoylpentapeptide beta-N-acetylglucosaminyltransferase</fullName>
    </submittedName>
</protein>
<keyword evidence="6" id="KW-0573">Peptidoglycan synthesis</keyword>
<evidence type="ECO:0000256" key="7">
    <source>
        <dbReference type="ARBA" id="ARBA00023136"/>
    </source>
</evidence>
<evidence type="ECO:0000256" key="4">
    <source>
        <dbReference type="ARBA" id="ARBA00022679"/>
    </source>
</evidence>
<dbReference type="HAMAP" id="MF_00033">
    <property type="entry name" value="MurG"/>
    <property type="match status" value="1"/>
</dbReference>
<dbReference type="InterPro" id="IPR006009">
    <property type="entry name" value="GlcNAc_MurG"/>
</dbReference>
<keyword evidence="5" id="KW-0133">Cell shape</keyword>
<dbReference type="Pfam" id="PF03033">
    <property type="entry name" value="Glyco_transf_28"/>
    <property type="match status" value="1"/>
</dbReference>
<dbReference type="NCBIfam" id="TIGR01133">
    <property type="entry name" value="murG"/>
    <property type="match status" value="1"/>
</dbReference>
<keyword evidence="7" id="KW-0472">Membrane</keyword>
<dbReference type="GO" id="GO:0050511">
    <property type="term" value="F:undecaprenyldiphospho-muramoylpentapeptide beta-N-acetylglucosaminyltransferase activity"/>
    <property type="evidence" value="ECO:0007669"/>
    <property type="project" value="InterPro"/>
</dbReference>
<organism evidence="12 13">
    <name type="scientific">Candidatus Buchananbacteria bacterium RBG_13_39_9</name>
    <dbReference type="NCBI Taxonomy" id="1797531"/>
    <lineage>
        <taxon>Bacteria</taxon>
        <taxon>Candidatus Buchananiibacteriota</taxon>
    </lineage>
</organism>